<dbReference type="GO" id="GO:0003676">
    <property type="term" value="F:nucleic acid binding"/>
    <property type="evidence" value="ECO:0007669"/>
    <property type="project" value="InterPro"/>
</dbReference>
<dbReference type="PROSITE" id="PS51194">
    <property type="entry name" value="HELICASE_CTER"/>
    <property type="match status" value="1"/>
</dbReference>
<dbReference type="PANTHER" id="PTHR47958">
    <property type="entry name" value="ATP-DEPENDENT RNA HELICASE DBP3"/>
    <property type="match status" value="1"/>
</dbReference>
<feature type="compositionally biased region" description="Low complexity" evidence="7">
    <location>
        <begin position="772"/>
        <end position="785"/>
    </location>
</feature>
<dbReference type="CDD" id="cd17952">
    <property type="entry name" value="DEADc_DDX42"/>
    <property type="match status" value="1"/>
</dbReference>
<evidence type="ECO:0000256" key="3">
    <source>
        <dbReference type="ARBA" id="ARBA00022801"/>
    </source>
</evidence>
<protein>
    <recommendedName>
        <fullName evidence="1">RNA helicase</fullName>
        <ecNumber evidence="1">3.6.4.13</ecNumber>
    </recommendedName>
</protein>
<evidence type="ECO:0000256" key="5">
    <source>
        <dbReference type="ARBA" id="ARBA00022840"/>
    </source>
</evidence>
<accession>A0A061RMK0</accession>
<evidence type="ECO:0000256" key="1">
    <source>
        <dbReference type="ARBA" id="ARBA00012552"/>
    </source>
</evidence>
<feature type="region of interest" description="Disordered" evidence="7">
    <location>
        <begin position="18"/>
        <end position="58"/>
    </location>
</feature>
<evidence type="ECO:0000256" key="2">
    <source>
        <dbReference type="ARBA" id="ARBA00022741"/>
    </source>
</evidence>
<keyword evidence="2" id="KW-0547">Nucleotide-binding</keyword>
<feature type="compositionally biased region" description="Low complexity" evidence="7">
    <location>
        <begin position="97"/>
        <end position="113"/>
    </location>
</feature>
<dbReference type="InterPro" id="IPR027417">
    <property type="entry name" value="P-loop_NTPase"/>
</dbReference>
<evidence type="ECO:0000259" key="8">
    <source>
        <dbReference type="PROSITE" id="PS51192"/>
    </source>
</evidence>
<dbReference type="EMBL" id="GBEZ01014055">
    <property type="protein sequence ID" value="JAC71989.1"/>
    <property type="molecule type" value="Transcribed_RNA"/>
</dbReference>
<feature type="compositionally biased region" description="Basic and acidic residues" evidence="7">
    <location>
        <begin position="35"/>
        <end position="45"/>
    </location>
</feature>
<dbReference type="EC" id="3.6.4.13" evidence="1"/>
<feature type="region of interest" description="Disordered" evidence="7">
    <location>
        <begin position="95"/>
        <end position="118"/>
    </location>
</feature>
<reference evidence="11" key="1">
    <citation type="submission" date="2014-05" db="EMBL/GenBank/DDBJ databases">
        <title>The transcriptome of the halophilic microalga Tetraselmis sp. GSL018 isolated from the Great Salt Lake, Utah.</title>
        <authorList>
            <person name="Jinkerson R.E."/>
            <person name="D'Adamo S."/>
            <person name="Posewitz M.C."/>
        </authorList>
    </citation>
    <scope>NUCLEOTIDE SEQUENCE</scope>
    <source>
        <strain evidence="11">GSL018</strain>
    </source>
</reference>
<feature type="domain" description="DEAD-box RNA helicase Q" evidence="10">
    <location>
        <begin position="272"/>
        <end position="300"/>
    </location>
</feature>
<dbReference type="AlphaFoldDB" id="A0A061RMK0"/>
<evidence type="ECO:0000256" key="6">
    <source>
        <dbReference type="PROSITE-ProRule" id="PRU00552"/>
    </source>
</evidence>
<organism evidence="11">
    <name type="scientific">Tetraselmis sp. GSL018</name>
    <dbReference type="NCBI Taxonomy" id="582737"/>
    <lineage>
        <taxon>Eukaryota</taxon>
        <taxon>Viridiplantae</taxon>
        <taxon>Chlorophyta</taxon>
        <taxon>core chlorophytes</taxon>
        <taxon>Chlorodendrophyceae</taxon>
        <taxon>Chlorodendrales</taxon>
        <taxon>Chlorodendraceae</taxon>
        <taxon>Tetraselmis</taxon>
    </lineage>
</organism>
<name>A0A061RMK0_9CHLO</name>
<feature type="domain" description="Helicase ATP-binding" evidence="8">
    <location>
        <begin position="303"/>
        <end position="478"/>
    </location>
</feature>
<feature type="region of interest" description="Disordered" evidence="7">
    <location>
        <begin position="652"/>
        <end position="787"/>
    </location>
</feature>
<feature type="compositionally biased region" description="Polar residues" evidence="7">
    <location>
        <begin position="719"/>
        <end position="736"/>
    </location>
</feature>
<sequence>MASKRSFPYWSEVKSFDLDRGTLPSGVHPGLESEEAPKTFEDRSGHLPNPDQQKSVTDFSTWSEQNIKDFLELRGEDYDDCTTFSKLVVRAQECEVSTGPAPDPSAASAAVGGEAEEEEYDPLDAFMTGIENEIKAAKAQAPKPKPKPEQAEEEDNVADYMEARKAAGAAVGAVASAYHGYNSDEEVYATAKALDKGVDVEYDSDDNPVVGDKRNIEPLPPVDHSAVDYDDFNKDFYVEAQEIASLEEHKVNEMRRTMDIHVSGYGCPRPVNSFKQCGFDARLMGAINKQGYTSPTPIQAQAIPAVLSGRDVLGIAKTGSGKTAAFVLPMLVHIMDQPELEKGEGPIGIVVAPTRELSEQIHKETRKFSKPYGLRCVAAFGGLSKHEQFKHLKAGSDVAVCTPGRLIDLIKMKACTCKRATYLVFDEADRMFDMGFEPQVRSIVGQVRPDRQTLLFSATMPKRVERLARDTLTDPVRITIGRAGGANEDINQAVEVMEDDAAKFGWLLAKMPGFVDQGDVMVFVNQKARVDELVERLKGCSFRAEGVHGDHDQHTRMDVLRRFRSGEIHVLVATDVAARGLDIKSIKTVVNMDAPKDIDTYVHRIGRTGRAGDKEGVAYTFVTKNQANFAGELVHTLVASNQNVPRSLHELALKSPKFRHGGRGGKGGGRGRGRGRSRQVGGAGIGFSQDPDSKPPQSSADAAARTAAPSSQSFPSAVANPTDSFTSDATDQNVGKASTPLPRFSSTKPGNGSSLPGFASGGSNPRMPGFVSATSAPAAGTTTQQSREELMGQLRQTGTAQLKEMYANRFKTSFVASSTGTVKPDAPVATVVAPRRQPTQPAPPPPVPANVAAAPAMAAQQIASRYGTATQSVGPAPSSSDPAFGAALAAAKAVAARLGAPPSDDQQPRKRKWDA</sequence>
<feature type="short sequence motif" description="Q motif" evidence="6">
    <location>
        <begin position="272"/>
        <end position="300"/>
    </location>
</feature>
<dbReference type="InterPro" id="IPR001650">
    <property type="entry name" value="Helicase_C-like"/>
</dbReference>
<dbReference type="GO" id="GO:0003724">
    <property type="term" value="F:RNA helicase activity"/>
    <property type="evidence" value="ECO:0007669"/>
    <property type="project" value="UniProtKB-EC"/>
</dbReference>
<dbReference type="PROSITE" id="PS51192">
    <property type="entry name" value="HELICASE_ATP_BIND_1"/>
    <property type="match status" value="1"/>
</dbReference>
<evidence type="ECO:0000256" key="4">
    <source>
        <dbReference type="ARBA" id="ARBA00022806"/>
    </source>
</evidence>
<evidence type="ECO:0000313" key="11">
    <source>
        <dbReference type="EMBL" id="JAC71989.1"/>
    </source>
</evidence>
<dbReference type="InterPro" id="IPR014001">
    <property type="entry name" value="Helicase_ATP-bd"/>
</dbReference>
<dbReference type="InterPro" id="IPR011545">
    <property type="entry name" value="DEAD/DEAH_box_helicase_dom"/>
</dbReference>
<dbReference type="PROSITE" id="PS51195">
    <property type="entry name" value="Q_MOTIF"/>
    <property type="match status" value="1"/>
</dbReference>
<dbReference type="GO" id="GO:0005524">
    <property type="term" value="F:ATP binding"/>
    <property type="evidence" value="ECO:0007669"/>
    <property type="project" value="UniProtKB-KW"/>
</dbReference>
<feature type="compositionally biased region" description="Low complexity" evidence="7">
    <location>
        <begin position="695"/>
        <end position="713"/>
    </location>
</feature>
<evidence type="ECO:0000259" key="10">
    <source>
        <dbReference type="PROSITE" id="PS51195"/>
    </source>
</evidence>
<dbReference type="PROSITE" id="PS00039">
    <property type="entry name" value="DEAD_ATP_HELICASE"/>
    <property type="match status" value="1"/>
</dbReference>
<dbReference type="InterPro" id="IPR000629">
    <property type="entry name" value="RNA-helicase_DEAD-box_CS"/>
</dbReference>
<dbReference type="Pfam" id="PF00271">
    <property type="entry name" value="Helicase_C"/>
    <property type="match status" value="1"/>
</dbReference>
<dbReference type="InterPro" id="IPR014014">
    <property type="entry name" value="RNA_helicase_DEAD_Q_motif"/>
</dbReference>
<feature type="compositionally biased region" description="Polar residues" evidence="7">
    <location>
        <begin position="744"/>
        <end position="754"/>
    </location>
</feature>
<feature type="compositionally biased region" description="Basic residues" evidence="7">
    <location>
        <begin position="656"/>
        <end position="677"/>
    </location>
</feature>
<dbReference type="SMART" id="SM00487">
    <property type="entry name" value="DEXDc"/>
    <property type="match status" value="1"/>
</dbReference>
<keyword evidence="3" id="KW-0378">Hydrolase</keyword>
<evidence type="ECO:0000256" key="7">
    <source>
        <dbReference type="SAM" id="MobiDB-lite"/>
    </source>
</evidence>
<dbReference type="GO" id="GO:0016787">
    <property type="term" value="F:hydrolase activity"/>
    <property type="evidence" value="ECO:0007669"/>
    <property type="project" value="UniProtKB-KW"/>
</dbReference>
<dbReference type="CDD" id="cd18787">
    <property type="entry name" value="SF2_C_DEAD"/>
    <property type="match status" value="1"/>
</dbReference>
<dbReference type="SMART" id="SM00490">
    <property type="entry name" value="HELICc"/>
    <property type="match status" value="1"/>
</dbReference>
<keyword evidence="4 11" id="KW-0347">Helicase</keyword>
<keyword evidence="5" id="KW-0067">ATP-binding</keyword>
<dbReference type="FunFam" id="3.40.50.300:FF:000079">
    <property type="entry name" value="probable ATP-dependent RNA helicase DDX17"/>
    <property type="match status" value="1"/>
</dbReference>
<dbReference type="Pfam" id="PF00270">
    <property type="entry name" value="DEAD"/>
    <property type="match status" value="1"/>
</dbReference>
<dbReference type="Gene3D" id="3.40.50.300">
    <property type="entry name" value="P-loop containing nucleotide triphosphate hydrolases"/>
    <property type="match status" value="2"/>
</dbReference>
<feature type="domain" description="Helicase C-terminal" evidence="9">
    <location>
        <begin position="489"/>
        <end position="652"/>
    </location>
</feature>
<dbReference type="SUPFAM" id="SSF52540">
    <property type="entry name" value="P-loop containing nucleoside triphosphate hydrolases"/>
    <property type="match status" value="2"/>
</dbReference>
<gene>
    <name evidence="11" type="primary">SF3B125</name>
    <name evidence="11" type="ORF">TSPGSL018_725</name>
</gene>
<feature type="region of interest" description="Disordered" evidence="7">
    <location>
        <begin position="200"/>
        <end position="224"/>
    </location>
</feature>
<evidence type="ECO:0000259" key="9">
    <source>
        <dbReference type="PROSITE" id="PS51194"/>
    </source>
</evidence>
<proteinExistence type="predicted"/>